<dbReference type="CDD" id="cd17875">
    <property type="entry name" value="SRP54_G"/>
    <property type="match status" value="1"/>
</dbReference>
<evidence type="ECO:0000256" key="4">
    <source>
        <dbReference type="ARBA" id="ARBA00022490"/>
    </source>
</evidence>
<dbReference type="SUPFAM" id="SSF47446">
    <property type="entry name" value="Signal peptide-binding domain"/>
    <property type="match status" value="1"/>
</dbReference>
<dbReference type="GO" id="GO:0008312">
    <property type="term" value="F:7S RNA binding"/>
    <property type="evidence" value="ECO:0007669"/>
    <property type="project" value="UniProtKB-UniRule"/>
</dbReference>
<organism evidence="15 16">
    <name type="scientific">Malassezia brasiliensis</name>
    <dbReference type="NCBI Taxonomy" id="1821822"/>
    <lineage>
        <taxon>Eukaryota</taxon>
        <taxon>Fungi</taxon>
        <taxon>Dikarya</taxon>
        <taxon>Basidiomycota</taxon>
        <taxon>Ustilaginomycotina</taxon>
        <taxon>Malasseziomycetes</taxon>
        <taxon>Malasseziales</taxon>
        <taxon>Malasseziaceae</taxon>
        <taxon>Malassezia</taxon>
    </lineage>
</organism>
<evidence type="ECO:0000259" key="14">
    <source>
        <dbReference type="PROSITE" id="PS00300"/>
    </source>
</evidence>
<dbReference type="GO" id="GO:0003924">
    <property type="term" value="F:GTPase activity"/>
    <property type="evidence" value="ECO:0007669"/>
    <property type="project" value="UniProtKB-UniRule"/>
</dbReference>
<dbReference type="Gene3D" id="1.10.260.30">
    <property type="entry name" value="Signal recognition particle, SRP54 subunit, M-domain"/>
    <property type="match status" value="1"/>
</dbReference>
<dbReference type="PANTHER" id="PTHR11564">
    <property type="entry name" value="SIGNAL RECOGNITION PARTICLE 54K PROTEIN SRP54"/>
    <property type="match status" value="1"/>
</dbReference>
<evidence type="ECO:0000256" key="11">
    <source>
        <dbReference type="ARBA" id="ARBA00023274"/>
    </source>
</evidence>
<dbReference type="Proteomes" id="UP001216638">
    <property type="component" value="Chromosome 3"/>
</dbReference>
<evidence type="ECO:0000256" key="5">
    <source>
        <dbReference type="ARBA" id="ARBA00022741"/>
    </source>
</evidence>
<evidence type="ECO:0000256" key="1">
    <source>
        <dbReference type="ARBA" id="ARBA00004240"/>
    </source>
</evidence>
<keyword evidence="4 13" id="KW-0963">Cytoplasm</keyword>
<evidence type="ECO:0000313" key="16">
    <source>
        <dbReference type="Proteomes" id="UP001216638"/>
    </source>
</evidence>
<dbReference type="Gene3D" id="1.20.120.140">
    <property type="entry name" value="Signal recognition particle SRP54, nucleotide-binding domain"/>
    <property type="match status" value="1"/>
</dbReference>
<keyword evidence="10 13" id="KW-0733">Signal recognition particle</keyword>
<dbReference type="InterPro" id="IPR003593">
    <property type="entry name" value="AAA+_ATPase"/>
</dbReference>
<dbReference type="GO" id="GO:0005783">
    <property type="term" value="C:endoplasmic reticulum"/>
    <property type="evidence" value="ECO:0007669"/>
    <property type="project" value="UniProtKB-SubCell"/>
</dbReference>
<name>A0AAF0DY98_9BASI</name>
<evidence type="ECO:0000256" key="2">
    <source>
        <dbReference type="ARBA" id="ARBA00004496"/>
    </source>
</evidence>
<dbReference type="GO" id="GO:0030942">
    <property type="term" value="F:endoplasmic reticulum signal peptide binding"/>
    <property type="evidence" value="ECO:0007669"/>
    <property type="project" value="TreeGrafter"/>
</dbReference>
<evidence type="ECO:0000256" key="7">
    <source>
        <dbReference type="ARBA" id="ARBA00022824"/>
    </source>
</evidence>
<comment type="catalytic activity">
    <reaction evidence="12">
        <text>GTP + H2O = GDP + phosphate + H(+)</text>
        <dbReference type="Rhea" id="RHEA:19669"/>
        <dbReference type="ChEBI" id="CHEBI:15377"/>
        <dbReference type="ChEBI" id="CHEBI:15378"/>
        <dbReference type="ChEBI" id="CHEBI:37565"/>
        <dbReference type="ChEBI" id="CHEBI:43474"/>
        <dbReference type="ChEBI" id="CHEBI:58189"/>
        <dbReference type="EC" id="3.6.5.4"/>
    </reaction>
    <physiologicalReaction direction="left-to-right" evidence="12">
        <dbReference type="Rhea" id="RHEA:19670"/>
    </physiologicalReaction>
</comment>
<feature type="domain" description="SRP54-type proteins GTP-binding" evidence="14">
    <location>
        <begin position="276"/>
        <end position="289"/>
    </location>
</feature>
<keyword evidence="5 13" id="KW-0547">Nucleotide-binding</keyword>
<evidence type="ECO:0000256" key="8">
    <source>
        <dbReference type="ARBA" id="ARBA00022884"/>
    </source>
</evidence>
<dbReference type="HAMAP" id="MF_00306">
    <property type="entry name" value="SRP54"/>
    <property type="match status" value="1"/>
</dbReference>
<dbReference type="Pfam" id="PF02978">
    <property type="entry name" value="SRP_SPB"/>
    <property type="match status" value="1"/>
</dbReference>
<dbReference type="PROSITE" id="PS00300">
    <property type="entry name" value="SRP54"/>
    <property type="match status" value="1"/>
</dbReference>
<accession>A0AAF0DY98</accession>
<dbReference type="InterPro" id="IPR013822">
    <property type="entry name" value="Signal_recog_particl_SRP54_hlx"/>
</dbReference>
<keyword evidence="7 13" id="KW-0256">Endoplasmic reticulum</keyword>
<dbReference type="InterPro" id="IPR006325">
    <property type="entry name" value="SRP54_euk"/>
</dbReference>
<dbReference type="InterPro" id="IPR027417">
    <property type="entry name" value="P-loop_NTPase"/>
</dbReference>
<evidence type="ECO:0000256" key="9">
    <source>
        <dbReference type="ARBA" id="ARBA00023134"/>
    </source>
</evidence>
<dbReference type="InterPro" id="IPR036891">
    <property type="entry name" value="Signal_recog_part_SRP54_M_sf"/>
</dbReference>
<dbReference type="InterPro" id="IPR042101">
    <property type="entry name" value="SRP54_N_sf"/>
</dbReference>
<dbReference type="SMART" id="SM00382">
    <property type="entry name" value="AAA"/>
    <property type="match status" value="1"/>
</dbReference>
<evidence type="ECO:0000256" key="3">
    <source>
        <dbReference type="ARBA" id="ARBA00005450"/>
    </source>
</evidence>
<gene>
    <name evidence="15" type="primary">SRP54</name>
    <name evidence="15" type="ORF">MBRA1_002409</name>
</gene>
<reference evidence="15" key="1">
    <citation type="submission" date="2023-03" db="EMBL/GenBank/DDBJ databases">
        <title>Mating type loci evolution in Malassezia.</title>
        <authorList>
            <person name="Coelho M.A."/>
        </authorList>
    </citation>
    <scope>NUCLEOTIDE SEQUENCE</scope>
    <source>
        <strain evidence="15">CBS 14135</strain>
    </source>
</reference>
<dbReference type="GO" id="GO:0005829">
    <property type="term" value="C:cytosol"/>
    <property type="evidence" value="ECO:0007669"/>
    <property type="project" value="TreeGrafter"/>
</dbReference>
<dbReference type="InterPro" id="IPR004125">
    <property type="entry name" value="Signal_recog_particle_SRP54_M"/>
</dbReference>
<evidence type="ECO:0000256" key="10">
    <source>
        <dbReference type="ARBA" id="ARBA00023135"/>
    </source>
</evidence>
<dbReference type="GO" id="GO:0005786">
    <property type="term" value="C:signal recognition particle, endoplasmic reticulum targeting"/>
    <property type="evidence" value="ECO:0007669"/>
    <property type="project" value="UniProtKB-UniRule"/>
</dbReference>
<dbReference type="PANTHER" id="PTHR11564:SF5">
    <property type="entry name" value="SIGNAL RECOGNITION PARTICLE SUBUNIT SRP54"/>
    <property type="match status" value="1"/>
</dbReference>
<dbReference type="InterPro" id="IPR000897">
    <property type="entry name" value="SRP54_GTPase_dom"/>
</dbReference>
<dbReference type="NCBIfam" id="TIGR01425">
    <property type="entry name" value="SRP54_euk"/>
    <property type="match status" value="1"/>
</dbReference>
<keyword evidence="11 13" id="KW-0687">Ribonucleoprotein</keyword>
<comment type="domain">
    <text evidence="13">The M domain binds the 7SL RNA and the signal sequence of presecretory proteins.</text>
</comment>
<keyword evidence="16" id="KW-1185">Reference proteome</keyword>
<dbReference type="SMART" id="SM00962">
    <property type="entry name" value="SRP54"/>
    <property type="match status" value="1"/>
</dbReference>
<dbReference type="GO" id="GO:0006616">
    <property type="term" value="P:SRP-dependent cotranslational protein targeting to membrane, translocation"/>
    <property type="evidence" value="ECO:0007669"/>
    <property type="project" value="TreeGrafter"/>
</dbReference>
<comment type="subcellular location">
    <subcellularLocation>
        <location evidence="2 13">Cytoplasm</location>
    </subcellularLocation>
    <subcellularLocation>
        <location evidence="1 13">Endoplasmic reticulum</location>
    </subcellularLocation>
</comment>
<proteinExistence type="inferred from homology"/>
<dbReference type="GO" id="GO:0005525">
    <property type="term" value="F:GTP binding"/>
    <property type="evidence" value="ECO:0007669"/>
    <property type="project" value="UniProtKB-UniRule"/>
</dbReference>
<comment type="similarity">
    <text evidence="3 13">Belongs to the GTP-binding SRP family. SRP54 subfamily.</text>
</comment>
<dbReference type="AlphaFoldDB" id="A0AAF0DY98"/>
<dbReference type="SUPFAM" id="SSF47364">
    <property type="entry name" value="Domain of the SRP/SRP receptor G-proteins"/>
    <property type="match status" value="1"/>
</dbReference>
<comment type="function">
    <text evidence="13">Signal-recognition-particle (SRP) assembly has a crucial role in targeting secretory proteins to the rough endoplasmic reticulum (ER) membrane. SRP is required for the cotranslational protein translocation for ER import and preferentially recognizes strongly hydrophobic signal sequences. It is involved in targeting the nascent chain-ribosome (RNC) complex to the ER and is proposed to participate in the arrest of nascent chain elongation during membrane targeting. SRP54 binds to the signal sequence of presecretory protein when they emerge from the ribosomes. SRP54 interacts with the scR1 RNA and mediates the association of the resulting SRP-RNC complex with the signal recognition particle receptor (SR) via its alpha subunit SRP101. Both, SRP54 and SRP101, are locked in their GTP bound forms in the SRP-RNC-SR complex, which dissociates upon transferring the signal sequence to the protein-conducting channel (translocon). After signal sequence transfer, SRP54 and SRP101 act as reciprocal GTPase-activating proteins (GAPs), thereby resolving their association.</text>
</comment>
<dbReference type="SMART" id="SM00963">
    <property type="entry name" value="SRP54_N"/>
    <property type="match status" value="1"/>
</dbReference>
<keyword evidence="9 13" id="KW-0342">GTP-binding</keyword>
<evidence type="ECO:0000256" key="12">
    <source>
        <dbReference type="ARBA" id="ARBA00048157"/>
    </source>
</evidence>
<keyword evidence="6 15" id="KW-0378">Hydrolase</keyword>
<protein>
    <recommendedName>
        <fullName evidence="13">Signal recognition particle 54 kDa protein</fullName>
    </recommendedName>
</protein>
<evidence type="ECO:0000256" key="13">
    <source>
        <dbReference type="RuleBase" id="RU364034"/>
    </source>
</evidence>
<dbReference type="Gene3D" id="3.40.50.300">
    <property type="entry name" value="P-loop containing nucleotide triphosphate hydrolases"/>
    <property type="match status" value="1"/>
</dbReference>
<evidence type="ECO:0000256" key="6">
    <source>
        <dbReference type="ARBA" id="ARBA00022801"/>
    </source>
</evidence>
<dbReference type="InterPro" id="IPR022941">
    <property type="entry name" value="SRP54"/>
</dbReference>
<comment type="subunit">
    <text evidence="13">Fungal signal recognition particle consists of a 7S RNA molecule (scR1) and at least six protein subunits: srp72, srp68, srp54, sec65, srp21 and srp14.</text>
</comment>
<evidence type="ECO:0000313" key="15">
    <source>
        <dbReference type="EMBL" id="WFC95755.1"/>
    </source>
</evidence>
<comment type="domain">
    <text evidence="13">The NG domain, also named G domain, is a special guanosine triphosphatase (GTPase) domain, which binds GTP and forms a guanosine 5'-triphosphate (GTP)-dependent complex with a homologous NG domain in the SRP receptor subunit srp101. The two NG domains undergo cooperative rearrangements upon their assembly, which culminate in the reciprocal activation of the GTPase activity of one another. SRP receptor compaction upon binding with cargo-loaded SRP and GTPase rearrangement drive SRP-mediated cotranslational protein translocation into the ER.</text>
</comment>
<dbReference type="SUPFAM" id="SSF52540">
    <property type="entry name" value="P-loop containing nucleoside triphosphate hydrolases"/>
    <property type="match status" value="1"/>
</dbReference>
<dbReference type="EMBL" id="CP119953">
    <property type="protein sequence ID" value="WFC95755.1"/>
    <property type="molecule type" value="Genomic_DNA"/>
</dbReference>
<dbReference type="Pfam" id="PF00448">
    <property type="entry name" value="SRP54"/>
    <property type="match status" value="1"/>
</dbReference>
<keyword evidence="8 13" id="KW-0694">RNA-binding</keyword>
<sequence length="584" mass="63344">MVLADLGKRLNQAFSDLQRQPVVDEGTIDTLLKHVCNALLGSDVNVQLVQSLRQNVKAEVRALFQEKGSTLSDAQRKNQVQRVMFDHLVKLVDPGEGSTTHRLEKGKQNVIMFVGLQGSGKTTSCTKLALWYKKRGYKVGLVCADTFRAGAFDQLKQNAAKASIPFYGSYTETDPVVIAKGGVASFKRNKFDIIIVDTSGRHKQEKDLFTEMVDIGNAVKPTQTIMVLDASIGQAAEAQSRAFKDAAGYGALFVTKLDGHAKGGGAISAVASTKTPIIFIGTGEHIHDIEPFRARPFISKMLGMGDLTGLMDTVEEVQMNTEVQERQKDMMKRIQEGGTFTLRDWREQITNLMKMGPMSKLAGMIPGMNQMMSGANGDAMASNKFKSMLYITDSMTPAELDSDGSPFMVPIKTRAVEPKAKDAPKPKPKLRLTARAYRVAHGSGTSVREVEEFLMQYRTIAKMVKKMGGKQGWLQQMQSGRRPGGAPMLPPGISREQVMKMQSALPPDIKAMLRQPGGREQLMKQMQSGQIPPSLAGMGGLPGLPGMGGGGMPDMAQMQQMMQNMGGLGGLGNMMRGMMGGGGA</sequence>
<dbReference type="FunFam" id="3.40.50.300:FF:000022">
    <property type="entry name" value="Signal recognition particle 54 kDa subunit"/>
    <property type="match status" value="1"/>
</dbReference>
<dbReference type="Pfam" id="PF02881">
    <property type="entry name" value="SRP54_N"/>
    <property type="match status" value="1"/>
</dbReference>
<dbReference type="InterPro" id="IPR036225">
    <property type="entry name" value="SRP/SRP_N"/>
</dbReference>